<name>A0A0P9HGR7_9CHLR</name>
<protein>
    <recommendedName>
        <fullName evidence="3">FtsK domain-containing protein</fullName>
    </recommendedName>
</protein>
<keyword evidence="1" id="KW-0067">ATP-binding</keyword>
<dbReference type="InterPro" id="IPR027417">
    <property type="entry name" value="P-loop_NTPase"/>
</dbReference>
<evidence type="ECO:0000259" key="3">
    <source>
        <dbReference type="PROSITE" id="PS50901"/>
    </source>
</evidence>
<evidence type="ECO:0000313" key="5">
    <source>
        <dbReference type="Proteomes" id="UP000050509"/>
    </source>
</evidence>
<accession>A0A0P9HGR7</accession>
<keyword evidence="5" id="KW-1185">Reference proteome</keyword>
<dbReference type="InterPro" id="IPR002543">
    <property type="entry name" value="FtsK_dom"/>
</dbReference>
<dbReference type="GO" id="GO:0003677">
    <property type="term" value="F:DNA binding"/>
    <property type="evidence" value="ECO:0007669"/>
    <property type="project" value="InterPro"/>
</dbReference>
<dbReference type="EMBL" id="LJCR01000130">
    <property type="protein sequence ID" value="KPV54019.1"/>
    <property type="molecule type" value="Genomic_DNA"/>
</dbReference>
<dbReference type="PROSITE" id="PS50901">
    <property type="entry name" value="FTSK"/>
    <property type="match status" value="1"/>
</dbReference>
<dbReference type="SUPFAM" id="SSF52540">
    <property type="entry name" value="P-loop containing nucleoside triphosphate hydrolases"/>
    <property type="match status" value="1"/>
</dbReference>
<keyword evidence="2" id="KW-0812">Transmembrane</keyword>
<keyword evidence="1" id="KW-0547">Nucleotide-binding</keyword>
<comment type="caution">
    <text evidence="4">The sequence shown here is derived from an EMBL/GenBank/DDBJ whole genome shotgun (WGS) entry which is preliminary data.</text>
</comment>
<keyword evidence="2" id="KW-1133">Transmembrane helix</keyword>
<dbReference type="Gene3D" id="3.40.50.300">
    <property type="entry name" value="P-loop containing nucleotide triphosphate hydrolases"/>
    <property type="match status" value="1"/>
</dbReference>
<evidence type="ECO:0000256" key="1">
    <source>
        <dbReference type="PROSITE-ProRule" id="PRU00289"/>
    </source>
</evidence>
<sequence length="435" mass="47163">MDAERGFWLQLMLLAMVASIWLSLKLLTTYRLYQQHHARSPRPSKTNMNAPAAQPVPGAGIALAQPPDLNTTVHTLTQNAPSARYRFPLGWSCVAGRSALSQAAFVGYINHILLTAQSDGGKDTWAIGALLSLSALHSARELQLCVIDGKGLDFVGWRGLPHAWRLALTPDEIAPAMRALSAERERRRRILSAAGVSKWEAYRGGDLPLLVTYVSELALLQDATSAKDLERWLNSELAAGRAFGMRYIVATQTASNFATRWRSQISLYVDGFQPSQSQDTPNTGLRTNEIVRSSAVPPSDLPAPPTGAGIFCIVHGRDAVNIRAPLIDDDERFRWLEALRAASGASAHPDAQEVLPTPLESVANSVLNVPGSGGAPLVSEDERQAIIAAAQLEPSRRKVCQRVFNTTGGRAWEKVKQVCDEAGVLLGEGRLVTVE</sequence>
<evidence type="ECO:0000313" key="4">
    <source>
        <dbReference type="EMBL" id="KPV54019.1"/>
    </source>
</evidence>
<organism evidence="4 5">
    <name type="scientific">Kouleothrix aurantiaca</name>
    <dbReference type="NCBI Taxonomy" id="186479"/>
    <lineage>
        <taxon>Bacteria</taxon>
        <taxon>Bacillati</taxon>
        <taxon>Chloroflexota</taxon>
        <taxon>Chloroflexia</taxon>
        <taxon>Chloroflexales</taxon>
        <taxon>Roseiflexineae</taxon>
        <taxon>Roseiflexaceae</taxon>
        <taxon>Kouleothrix</taxon>
    </lineage>
</organism>
<proteinExistence type="predicted"/>
<feature type="transmembrane region" description="Helical" evidence="2">
    <location>
        <begin position="6"/>
        <end position="24"/>
    </location>
</feature>
<evidence type="ECO:0000256" key="2">
    <source>
        <dbReference type="SAM" id="Phobius"/>
    </source>
</evidence>
<dbReference type="Pfam" id="PF01580">
    <property type="entry name" value="FtsK_SpoIIIE"/>
    <property type="match status" value="1"/>
</dbReference>
<dbReference type="Proteomes" id="UP000050509">
    <property type="component" value="Unassembled WGS sequence"/>
</dbReference>
<feature type="binding site" evidence="1">
    <location>
        <begin position="116"/>
        <end position="123"/>
    </location>
    <ligand>
        <name>ATP</name>
        <dbReference type="ChEBI" id="CHEBI:30616"/>
    </ligand>
</feature>
<dbReference type="GO" id="GO:0005524">
    <property type="term" value="F:ATP binding"/>
    <property type="evidence" value="ECO:0007669"/>
    <property type="project" value="UniProtKB-UniRule"/>
</dbReference>
<feature type="domain" description="FtsK" evidence="3">
    <location>
        <begin position="101"/>
        <end position="280"/>
    </location>
</feature>
<reference evidence="4 5" key="1">
    <citation type="submission" date="2015-09" db="EMBL/GenBank/DDBJ databases">
        <title>Draft genome sequence of Kouleothrix aurantiaca JCM 19913.</title>
        <authorList>
            <person name="Hemp J."/>
        </authorList>
    </citation>
    <scope>NUCLEOTIDE SEQUENCE [LARGE SCALE GENOMIC DNA]</scope>
    <source>
        <strain evidence="4 5">COM-B</strain>
    </source>
</reference>
<dbReference type="AlphaFoldDB" id="A0A0P9HGR7"/>
<keyword evidence="2" id="KW-0472">Membrane</keyword>
<gene>
    <name evidence="4" type="ORF">SE17_06275</name>
</gene>